<accession>A0AAV9HWH4</accession>
<feature type="region of interest" description="Disordered" evidence="1">
    <location>
        <begin position="1"/>
        <end position="40"/>
    </location>
</feature>
<keyword evidence="4" id="KW-1185">Reference proteome</keyword>
<dbReference type="Pfam" id="PF11309">
    <property type="entry name" value="DUF3112"/>
    <property type="match status" value="1"/>
</dbReference>
<keyword evidence="2" id="KW-0812">Transmembrane</keyword>
<reference evidence="3" key="2">
    <citation type="submission" date="2023-06" db="EMBL/GenBank/DDBJ databases">
        <authorList>
            <consortium name="Lawrence Berkeley National Laboratory"/>
            <person name="Mondo S.J."/>
            <person name="Hensen N."/>
            <person name="Bonometti L."/>
            <person name="Westerberg I."/>
            <person name="Brannstrom I.O."/>
            <person name="Guillou S."/>
            <person name="Cros-Aarteil S."/>
            <person name="Calhoun S."/>
            <person name="Haridas S."/>
            <person name="Kuo A."/>
            <person name="Pangilinan J."/>
            <person name="Riley R."/>
            <person name="Labutti K."/>
            <person name="Andreopoulos B."/>
            <person name="Lipzen A."/>
            <person name="Chen C."/>
            <person name="Yanf M."/>
            <person name="Daum C."/>
            <person name="Ng V."/>
            <person name="Clum A."/>
            <person name="Steindorff A."/>
            <person name="Ohm R."/>
            <person name="Martin F."/>
            <person name="Silar P."/>
            <person name="Natvig D."/>
            <person name="Lalanne C."/>
            <person name="Gautier V."/>
            <person name="Ament-Velasquez S.L."/>
            <person name="Kruys A."/>
            <person name="Hutchinson M.I."/>
            <person name="Powell A.J."/>
            <person name="Barry K."/>
            <person name="Miller A.N."/>
            <person name="Grigoriev I.V."/>
            <person name="Debuchy R."/>
            <person name="Gladieux P."/>
            <person name="Thoren M.H."/>
            <person name="Johannesson H."/>
        </authorList>
    </citation>
    <scope>NUCLEOTIDE SEQUENCE</scope>
    <source>
        <strain evidence="3">PSN324</strain>
    </source>
</reference>
<dbReference type="PANTHER" id="PTHR35184:SF1">
    <property type="entry name" value="INTEGRAL MEMBRANE PROTEIN"/>
    <property type="match status" value="1"/>
</dbReference>
<sequence length="555" mass="60640">MSNSASPSVAATGATSAPPEATGPPSSTQSGGGPYPPTGAQLGGLPSPIPDIPISTVFLALFVLGAATNMTIFQRNRKRSYKFLFSVLLFGFCMARIVALTMRIVWSTRPRDVNVGIASQIFTAAGVLILFITNLVFAQRIIRAYHPFFGWSKGVTFLFRALFVSVAVVLIMVITVTIQSFFTLDEKTRKADRSVQLFCATYLAVYAFLPVPLVTLAAVIPRRTRIDKFGEGHFRTKFGLLTFTASLLAAGAIFRAVINYLPPRPVTDPGWYQSKAAYYCFNFGVELVVVYTYALTRFDKRFHIPDGSSAPGHYSLHNSGYAGSEEMPKGMRGMRSGFMVEQNKDDEMRGSRGREFNPRSLSEYGYDKVQLHDGPAEYGWSAPRSRPRSDITAGKKRASTARTVGSSYTGRPTSSGSGSRYSSVSGGQQGGYQQRASFHTMPPAAVLEDEVEGGSRRPSEMDGAVYGGATRAEDLAWMSRALVSSFSPEFNVPPLRKIPTPRLDFPLPQLPPAPPPKDYPPLLALLPSGRPEEGDPVHGWHVWPIHEERRAEPSG</sequence>
<keyword evidence="2" id="KW-0472">Membrane</keyword>
<feature type="transmembrane region" description="Helical" evidence="2">
    <location>
        <begin position="194"/>
        <end position="219"/>
    </location>
</feature>
<dbReference type="InterPro" id="IPR021460">
    <property type="entry name" value="DUF3112"/>
</dbReference>
<feature type="compositionally biased region" description="Low complexity" evidence="1">
    <location>
        <begin position="405"/>
        <end position="435"/>
    </location>
</feature>
<name>A0AAV9HWH4_9PEZI</name>
<dbReference type="AlphaFoldDB" id="A0AAV9HWH4"/>
<reference evidence="3" key="1">
    <citation type="journal article" date="2023" name="Mol. Phylogenet. Evol.">
        <title>Genome-scale phylogeny and comparative genomics of the fungal order Sordariales.</title>
        <authorList>
            <person name="Hensen N."/>
            <person name="Bonometti L."/>
            <person name="Westerberg I."/>
            <person name="Brannstrom I.O."/>
            <person name="Guillou S."/>
            <person name="Cros-Aarteil S."/>
            <person name="Calhoun S."/>
            <person name="Haridas S."/>
            <person name="Kuo A."/>
            <person name="Mondo S."/>
            <person name="Pangilinan J."/>
            <person name="Riley R."/>
            <person name="LaButti K."/>
            <person name="Andreopoulos B."/>
            <person name="Lipzen A."/>
            <person name="Chen C."/>
            <person name="Yan M."/>
            <person name="Daum C."/>
            <person name="Ng V."/>
            <person name="Clum A."/>
            <person name="Steindorff A."/>
            <person name="Ohm R.A."/>
            <person name="Martin F."/>
            <person name="Silar P."/>
            <person name="Natvig D.O."/>
            <person name="Lalanne C."/>
            <person name="Gautier V."/>
            <person name="Ament-Velasquez S.L."/>
            <person name="Kruys A."/>
            <person name="Hutchinson M.I."/>
            <person name="Powell A.J."/>
            <person name="Barry K."/>
            <person name="Miller A.N."/>
            <person name="Grigoriev I.V."/>
            <person name="Debuchy R."/>
            <person name="Gladieux P."/>
            <person name="Hiltunen Thoren M."/>
            <person name="Johannesson H."/>
        </authorList>
    </citation>
    <scope>NUCLEOTIDE SEQUENCE</scope>
    <source>
        <strain evidence="3">PSN324</strain>
    </source>
</reference>
<evidence type="ECO:0000313" key="3">
    <source>
        <dbReference type="EMBL" id="KAK4465229.1"/>
    </source>
</evidence>
<dbReference type="PANTHER" id="PTHR35184">
    <property type="entry name" value="YALI0C10208P"/>
    <property type="match status" value="1"/>
</dbReference>
<feature type="transmembrane region" description="Helical" evidence="2">
    <location>
        <begin position="240"/>
        <end position="261"/>
    </location>
</feature>
<keyword evidence="2" id="KW-1133">Transmembrane helix</keyword>
<evidence type="ECO:0000256" key="1">
    <source>
        <dbReference type="SAM" id="MobiDB-lite"/>
    </source>
</evidence>
<feature type="compositionally biased region" description="Pro residues" evidence="1">
    <location>
        <begin position="508"/>
        <end position="519"/>
    </location>
</feature>
<feature type="transmembrane region" description="Helical" evidence="2">
    <location>
        <begin position="117"/>
        <end position="137"/>
    </location>
</feature>
<evidence type="ECO:0000313" key="4">
    <source>
        <dbReference type="Proteomes" id="UP001321749"/>
    </source>
</evidence>
<feature type="region of interest" description="Disordered" evidence="1">
    <location>
        <begin position="375"/>
        <end position="435"/>
    </location>
</feature>
<feature type="transmembrane region" description="Helical" evidence="2">
    <location>
        <begin position="276"/>
        <end position="295"/>
    </location>
</feature>
<dbReference type="Proteomes" id="UP001321749">
    <property type="component" value="Unassembled WGS sequence"/>
</dbReference>
<comment type="caution">
    <text evidence="3">The sequence shown here is derived from an EMBL/GenBank/DDBJ whole genome shotgun (WGS) entry which is preliminary data.</text>
</comment>
<protein>
    <submittedName>
        <fullName evidence="3">Uncharacterized protein</fullName>
    </submittedName>
</protein>
<dbReference type="EMBL" id="MU864941">
    <property type="protein sequence ID" value="KAK4465229.1"/>
    <property type="molecule type" value="Genomic_DNA"/>
</dbReference>
<gene>
    <name evidence="3" type="ORF">QBC42DRAFT_248796</name>
</gene>
<feature type="transmembrane region" description="Helical" evidence="2">
    <location>
        <begin position="84"/>
        <end position="105"/>
    </location>
</feature>
<proteinExistence type="predicted"/>
<feature type="transmembrane region" description="Helical" evidence="2">
    <location>
        <begin position="157"/>
        <end position="182"/>
    </location>
</feature>
<feature type="transmembrane region" description="Helical" evidence="2">
    <location>
        <begin position="52"/>
        <end position="72"/>
    </location>
</feature>
<feature type="region of interest" description="Disordered" evidence="1">
    <location>
        <begin position="507"/>
        <end position="533"/>
    </location>
</feature>
<evidence type="ECO:0000256" key="2">
    <source>
        <dbReference type="SAM" id="Phobius"/>
    </source>
</evidence>
<organism evidence="3 4">
    <name type="scientific">Cladorrhinum samala</name>
    <dbReference type="NCBI Taxonomy" id="585594"/>
    <lineage>
        <taxon>Eukaryota</taxon>
        <taxon>Fungi</taxon>
        <taxon>Dikarya</taxon>
        <taxon>Ascomycota</taxon>
        <taxon>Pezizomycotina</taxon>
        <taxon>Sordariomycetes</taxon>
        <taxon>Sordariomycetidae</taxon>
        <taxon>Sordariales</taxon>
        <taxon>Podosporaceae</taxon>
        <taxon>Cladorrhinum</taxon>
    </lineage>
</organism>
<feature type="compositionally biased region" description="Polar residues" evidence="1">
    <location>
        <begin position="1"/>
        <end position="15"/>
    </location>
</feature>